<keyword evidence="1" id="KW-0472">Membrane</keyword>
<comment type="caution">
    <text evidence="2">The sequence shown here is derived from an EMBL/GenBank/DDBJ whole genome shotgun (WGS) entry which is preliminary data.</text>
</comment>
<reference evidence="2 3" key="1">
    <citation type="submission" date="2024-08" db="EMBL/GenBank/DDBJ databases">
        <authorList>
            <person name="Cucini C."/>
            <person name="Frati F."/>
        </authorList>
    </citation>
    <scope>NUCLEOTIDE SEQUENCE [LARGE SCALE GENOMIC DNA]</scope>
</reference>
<dbReference type="EMBL" id="CAXLJM020000067">
    <property type="protein sequence ID" value="CAL8122144.1"/>
    <property type="molecule type" value="Genomic_DNA"/>
</dbReference>
<organism evidence="2 3">
    <name type="scientific">Orchesella dallaii</name>
    <dbReference type="NCBI Taxonomy" id="48710"/>
    <lineage>
        <taxon>Eukaryota</taxon>
        <taxon>Metazoa</taxon>
        <taxon>Ecdysozoa</taxon>
        <taxon>Arthropoda</taxon>
        <taxon>Hexapoda</taxon>
        <taxon>Collembola</taxon>
        <taxon>Entomobryomorpha</taxon>
        <taxon>Entomobryoidea</taxon>
        <taxon>Orchesellidae</taxon>
        <taxon>Orchesellinae</taxon>
        <taxon>Orchesella</taxon>
    </lineage>
</organism>
<sequence>MNEELALLMEGALYVSSFFTLIIINACYLNVNGYISELLNCLFQFENAQPEMQTVLKRDKWIVNFGQFNSIMAAPILGIAYAIQRCLNPCNSATFAWFLLEECLIDPVGGKFGTKSSAFLIFITIFSTWIVLNLIGTFAFQCAEVFYVSSYCIVSYLKIFRNALNNCEASKIEQGLRKYRQLQILERFLNGIHQDVITGAMLNMLIVCIIISAYSLIHLGWHISIPHLILFSCLLVDCIATIVLAFGAFALVHTESTITLAFLKNLLIPGLELKYLRSVGLGRFRLKNVKKFVGSFYPLKVQIGNANFIEKTTPITVVEFCIGQTVNLLLMK</sequence>
<name>A0ABP1RAE3_9HEXA</name>
<evidence type="ECO:0008006" key="4">
    <source>
        <dbReference type="Google" id="ProtNLM"/>
    </source>
</evidence>
<feature type="transmembrane region" description="Helical" evidence="1">
    <location>
        <begin position="12"/>
        <end position="31"/>
    </location>
</feature>
<accession>A0ABP1RAE3</accession>
<protein>
    <recommendedName>
        <fullName evidence="4">Gustatory receptor</fullName>
    </recommendedName>
</protein>
<dbReference type="Proteomes" id="UP001642540">
    <property type="component" value="Unassembled WGS sequence"/>
</dbReference>
<gene>
    <name evidence="2" type="ORF">ODALV1_LOCUS19693</name>
</gene>
<keyword evidence="1" id="KW-1133">Transmembrane helix</keyword>
<feature type="transmembrane region" description="Helical" evidence="1">
    <location>
        <begin position="119"/>
        <end position="140"/>
    </location>
</feature>
<keyword evidence="1" id="KW-0812">Transmembrane</keyword>
<proteinExistence type="predicted"/>
<feature type="transmembrane region" description="Helical" evidence="1">
    <location>
        <begin position="196"/>
        <end position="217"/>
    </location>
</feature>
<evidence type="ECO:0000313" key="2">
    <source>
        <dbReference type="EMBL" id="CAL8122144.1"/>
    </source>
</evidence>
<keyword evidence="3" id="KW-1185">Reference proteome</keyword>
<feature type="transmembrane region" description="Helical" evidence="1">
    <location>
        <begin position="229"/>
        <end position="252"/>
    </location>
</feature>
<evidence type="ECO:0000256" key="1">
    <source>
        <dbReference type="SAM" id="Phobius"/>
    </source>
</evidence>
<evidence type="ECO:0000313" key="3">
    <source>
        <dbReference type="Proteomes" id="UP001642540"/>
    </source>
</evidence>